<evidence type="ECO:0008006" key="4">
    <source>
        <dbReference type="Google" id="ProtNLM"/>
    </source>
</evidence>
<name>A0A239JIZ2_9SPHN</name>
<evidence type="ECO:0000256" key="1">
    <source>
        <dbReference type="SAM" id="MobiDB-lite"/>
    </source>
</evidence>
<evidence type="ECO:0000313" key="2">
    <source>
        <dbReference type="EMBL" id="SNT05861.1"/>
    </source>
</evidence>
<keyword evidence="3" id="KW-1185">Reference proteome</keyword>
<reference evidence="2 3" key="1">
    <citation type="submission" date="2017-06" db="EMBL/GenBank/DDBJ databases">
        <authorList>
            <person name="Kim H.J."/>
            <person name="Triplett B.A."/>
        </authorList>
    </citation>
    <scope>NUCLEOTIDE SEQUENCE [LARGE SCALE GENOMIC DNA]</scope>
    <source>
        <strain evidence="2 3">DS15</strain>
    </source>
</reference>
<dbReference type="AlphaFoldDB" id="A0A239JIZ2"/>
<protein>
    <recommendedName>
        <fullName evidence="4">Terminase small subunit</fullName>
    </recommendedName>
</protein>
<accession>A0A239JIZ2</accession>
<gene>
    <name evidence="2" type="ORF">SAMN06295955_110108</name>
</gene>
<dbReference type="Proteomes" id="UP000198339">
    <property type="component" value="Unassembled WGS sequence"/>
</dbReference>
<evidence type="ECO:0000313" key="3">
    <source>
        <dbReference type="Proteomes" id="UP000198339"/>
    </source>
</evidence>
<dbReference type="EMBL" id="FZPA01000010">
    <property type="protein sequence ID" value="SNT05861.1"/>
    <property type="molecule type" value="Genomic_DNA"/>
</dbReference>
<proteinExistence type="predicted"/>
<dbReference type="RefSeq" id="WP_089216603.1">
    <property type="nucleotide sequence ID" value="NZ_FZPA01000010.1"/>
</dbReference>
<organism evidence="2 3">
    <name type="scientific">Sphingopyxis indica</name>
    <dbReference type="NCBI Taxonomy" id="436663"/>
    <lineage>
        <taxon>Bacteria</taxon>
        <taxon>Pseudomonadati</taxon>
        <taxon>Pseudomonadota</taxon>
        <taxon>Alphaproteobacteria</taxon>
        <taxon>Sphingomonadales</taxon>
        <taxon>Sphingomonadaceae</taxon>
        <taxon>Sphingopyxis</taxon>
    </lineage>
</organism>
<sequence length="163" mass="17324">MRRTKPNRAERAGRPGRAQMDVFLDELAASSNVAASARAAGVSANAMYRERRRNAAFAKRWLAALCEGYARLEAELLSEALVTPNGNVKEATLKSRAQKYRLGLSLLAAHRAAVRGNMPTPAAAATGGAGNAKARLAAKLRAMQARVQEERASGADDDGDDGF</sequence>
<dbReference type="OrthoDB" id="8480631at2"/>
<feature type="region of interest" description="Disordered" evidence="1">
    <location>
        <begin position="144"/>
        <end position="163"/>
    </location>
</feature>